<evidence type="ECO:0000313" key="11">
    <source>
        <dbReference type="EMBL" id="GAA1719971.1"/>
    </source>
</evidence>
<evidence type="ECO:0000313" key="12">
    <source>
        <dbReference type="Proteomes" id="UP001499947"/>
    </source>
</evidence>
<dbReference type="InterPro" id="IPR017871">
    <property type="entry name" value="ABC_transporter-like_CS"/>
</dbReference>
<dbReference type="CDD" id="cd18551">
    <property type="entry name" value="ABC_6TM_LmrA_like"/>
    <property type="match status" value="1"/>
</dbReference>
<dbReference type="PROSITE" id="PS50929">
    <property type="entry name" value="ABC_TM1F"/>
    <property type="match status" value="1"/>
</dbReference>
<feature type="region of interest" description="Disordered" evidence="7">
    <location>
        <begin position="327"/>
        <end position="351"/>
    </location>
</feature>
<dbReference type="GO" id="GO:0005524">
    <property type="term" value="F:ATP binding"/>
    <property type="evidence" value="ECO:0007669"/>
    <property type="project" value="UniProtKB-KW"/>
</dbReference>
<feature type="transmembrane region" description="Helical" evidence="8">
    <location>
        <begin position="253"/>
        <end position="279"/>
    </location>
</feature>
<feature type="transmembrane region" description="Helical" evidence="8">
    <location>
        <begin position="170"/>
        <end position="189"/>
    </location>
</feature>
<dbReference type="SMART" id="SM00382">
    <property type="entry name" value="AAA"/>
    <property type="match status" value="1"/>
</dbReference>
<dbReference type="PROSITE" id="PS50893">
    <property type="entry name" value="ABC_TRANSPORTER_2"/>
    <property type="match status" value="1"/>
</dbReference>
<keyword evidence="5 8" id="KW-1133">Transmembrane helix</keyword>
<dbReference type="PANTHER" id="PTHR43394:SF1">
    <property type="entry name" value="ATP-BINDING CASSETTE SUB-FAMILY B MEMBER 10, MITOCHONDRIAL"/>
    <property type="match status" value="1"/>
</dbReference>
<keyword evidence="3" id="KW-0547">Nucleotide-binding</keyword>
<feature type="transmembrane region" description="Helical" evidence="8">
    <location>
        <begin position="147"/>
        <end position="164"/>
    </location>
</feature>
<feature type="domain" description="ABC transmembrane type-1" evidence="10">
    <location>
        <begin position="37"/>
        <end position="314"/>
    </location>
</feature>
<evidence type="ECO:0000256" key="3">
    <source>
        <dbReference type="ARBA" id="ARBA00022741"/>
    </source>
</evidence>
<dbReference type="SUPFAM" id="SSF52540">
    <property type="entry name" value="P-loop containing nucleoside triphosphate hydrolases"/>
    <property type="match status" value="1"/>
</dbReference>
<comment type="subcellular location">
    <subcellularLocation>
        <location evidence="1">Cell membrane</location>
        <topology evidence="1">Multi-pass membrane protein</topology>
    </subcellularLocation>
</comment>
<evidence type="ECO:0000256" key="6">
    <source>
        <dbReference type="ARBA" id="ARBA00023136"/>
    </source>
</evidence>
<dbReference type="Gene3D" id="1.20.1560.10">
    <property type="entry name" value="ABC transporter type 1, transmembrane domain"/>
    <property type="match status" value="1"/>
</dbReference>
<evidence type="ECO:0000256" key="1">
    <source>
        <dbReference type="ARBA" id="ARBA00004651"/>
    </source>
</evidence>
<dbReference type="InterPro" id="IPR039421">
    <property type="entry name" value="Type_1_exporter"/>
</dbReference>
<dbReference type="InterPro" id="IPR003593">
    <property type="entry name" value="AAA+_ATPase"/>
</dbReference>
<evidence type="ECO:0000256" key="7">
    <source>
        <dbReference type="SAM" id="MobiDB-lite"/>
    </source>
</evidence>
<evidence type="ECO:0000259" key="10">
    <source>
        <dbReference type="PROSITE" id="PS50929"/>
    </source>
</evidence>
<dbReference type="EMBL" id="BAAALR010000089">
    <property type="protein sequence ID" value="GAA1719971.1"/>
    <property type="molecule type" value="Genomic_DNA"/>
</dbReference>
<evidence type="ECO:0000256" key="2">
    <source>
        <dbReference type="ARBA" id="ARBA00022692"/>
    </source>
</evidence>
<evidence type="ECO:0000256" key="8">
    <source>
        <dbReference type="SAM" id="Phobius"/>
    </source>
</evidence>
<dbReference type="Gene3D" id="3.40.50.300">
    <property type="entry name" value="P-loop containing nucleotide triphosphate hydrolases"/>
    <property type="match status" value="1"/>
</dbReference>
<proteinExistence type="predicted"/>
<keyword evidence="2 8" id="KW-0812">Transmembrane</keyword>
<comment type="caution">
    <text evidence="11">The sequence shown here is derived from an EMBL/GenBank/DDBJ whole genome shotgun (WGS) entry which is preliminary data.</text>
</comment>
<dbReference type="Pfam" id="PF00664">
    <property type="entry name" value="ABC_membrane"/>
    <property type="match status" value="1"/>
</dbReference>
<dbReference type="Proteomes" id="UP001499947">
    <property type="component" value="Unassembled WGS sequence"/>
</dbReference>
<keyword evidence="12" id="KW-1185">Reference proteome</keyword>
<gene>
    <name evidence="11" type="ORF">GCM10009680_71890</name>
</gene>
<evidence type="ECO:0000256" key="5">
    <source>
        <dbReference type="ARBA" id="ARBA00022989"/>
    </source>
</evidence>
<accession>A0ABN2J888</accession>
<dbReference type="PROSITE" id="PS00211">
    <property type="entry name" value="ABC_TRANSPORTER_1"/>
    <property type="match status" value="1"/>
</dbReference>
<organism evidence="11 12">
    <name type="scientific">Streptomyces yatensis</name>
    <dbReference type="NCBI Taxonomy" id="155177"/>
    <lineage>
        <taxon>Bacteria</taxon>
        <taxon>Bacillati</taxon>
        <taxon>Actinomycetota</taxon>
        <taxon>Actinomycetes</taxon>
        <taxon>Kitasatosporales</taxon>
        <taxon>Streptomycetaceae</taxon>
        <taxon>Streptomyces</taxon>
        <taxon>Streptomyces violaceusniger group</taxon>
    </lineage>
</organism>
<protein>
    <submittedName>
        <fullName evidence="11">ABC transporter ATP-binding protein</fullName>
    </submittedName>
</protein>
<dbReference type="SUPFAM" id="SSF90123">
    <property type="entry name" value="ABC transporter transmembrane region"/>
    <property type="match status" value="1"/>
</dbReference>
<keyword evidence="6 8" id="KW-0472">Membrane</keyword>
<feature type="compositionally biased region" description="Polar residues" evidence="7">
    <location>
        <begin position="330"/>
        <end position="349"/>
    </location>
</feature>
<evidence type="ECO:0000256" key="4">
    <source>
        <dbReference type="ARBA" id="ARBA00022840"/>
    </source>
</evidence>
<reference evidence="11 12" key="1">
    <citation type="journal article" date="2019" name="Int. J. Syst. Evol. Microbiol.">
        <title>The Global Catalogue of Microorganisms (GCM) 10K type strain sequencing project: providing services to taxonomists for standard genome sequencing and annotation.</title>
        <authorList>
            <consortium name="The Broad Institute Genomics Platform"/>
            <consortium name="The Broad Institute Genome Sequencing Center for Infectious Disease"/>
            <person name="Wu L."/>
            <person name="Ma J."/>
        </authorList>
    </citation>
    <scope>NUCLEOTIDE SEQUENCE [LARGE SCALE GENOMIC DNA]</scope>
    <source>
        <strain evidence="11 12">JCM 13244</strain>
    </source>
</reference>
<dbReference type="InterPro" id="IPR036640">
    <property type="entry name" value="ABC1_TM_sf"/>
</dbReference>
<sequence length="612" mass="64854">MGMSTSTPSLPRVRNAAPRLRILWSFARPHRPTLIHGLCLALVVSGLGLATPMVTKQILDALGSSTSLVGPVTTLLVLLVVGGAVSFRQWTLLGTLGERVVLEARQSLVRRFLRATVPAVTSRPAGELVTRVTSDTVLLREAASESLIGLINGMVMLVGSLVLMGCLDPVLLATTLVAVVLTGAVFAFLMPGIAQAQQQAQEHVGRLGGLLEGTLRAIRTVKVNRAEDRMEGRIMTDARAAARYGTRAVRREALAWTTAWSGIHLAIIAILGVGAWRVGEGRLEVSGLIAFLLYAFALMEPVTEVSENVTKLQAGIAAAERIRQADALSTEATAPTADGTSTADGTRTVASPDETPVLRLSKVTAAYGPDRAPTVRDIDLTIPRRGHTAIVGPSGAGKTTLLSLVLRFLEPTHGELLLDGRPYRGLTHADVRSRLAYVEQDTPLVPGTIRDNLLLARPDATTDQLRQALRDVRLADKVDALDDGLDTPLSSADVSGGERQRIALARALLATPDVLLLDEATAQLDGPTEAAVHDCIRSRAVTGAVVTIAHRLSTVVDADTIVVMEAGRVRTQGRHEELLESDALYRDLVESLRIAAPAASGSASQVTAGRAA</sequence>
<dbReference type="InterPro" id="IPR003439">
    <property type="entry name" value="ABC_transporter-like_ATP-bd"/>
</dbReference>
<dbReference type="InterPro" id="IPR011527">
    <property type="entry name" value="ABC1_TM_dom"/>
</dbReference>
<dbReference type="PANTHER" id="PTHR43394">
    <property type="entry name" value="ATP-DEPENDENT PERMEASE MDL1, MITOCHONDRIAL"/>
    <property type="match status" value="1"/>
</dbReference>
<dbReference type="InterPro" id="IPR027417">
    <property type="entry name" value="P-loop_NTPase"/>
</dbReference>
<feature type="domain" description="ABC transporter" evidence="9">
    <location>
        <begin position="358"/>
        <end position="591"/>
    </location>
</feature>
<keyword evidence="4 11" id="KW-0067">ATP-binding</keyword>
<dbReference type="Pfam" id="PF00005">
    <property type="entry name" value="ABC_tran"/>
    <property type="match status" value="1"/>
</dbReference>
<feature type="transmembrane region" description="Helical" evidence="8">
    <location>
        <begin position="66"/>
        <end position="87"/>
    </location>
</feature>
<name>A0ABN2J888_9ACTN</name>
<evidence type="ECO:0000259" key="9">
    <source>
        <dbReference type="PROSITE" id="PS50893"/>
    </source>
</evidence>